<dbReference type="Proteomes" id="UP000710432">
    <property type="component" value="Unassembled WGS sequence"/>
</dbReference>
<reference evidence="2" key="1">
    <citation type="submission" date="2020-03" db="EMBL/GenBank/DDBJ databases">
        <title>Studies in the Genomics of Life Span.</title>
        <authorList>
            <person name="Glass D."/>
        </authorList>
    </citation>
    <scope>NUCLEOTIDE SEQUENCE</scope>
    <source>
        <strain evidence="2">LTLLF</strain>
        <tissue evidence="2">Muscle</tissue>
    </source>
</reference>
<keyword evidence="1" id="KW-1133">Transmembrane helix</keyword>
<evidence type="ECO:0000256" key="1">
    <source>
        <dbReference type="SAM" id="Phobius"/>
    </source>
</evidence>
<evidence type="ECO:0000313" key="2">
    <source>
        <dbReference type="EMBL" id="KAH0509175.1"/>
    </source>
</evidence>
<organism evidence="2 3">
    <name type="scientific">Microtus ochrogaster</name>
    <name type="common">Prairie vole</name>
    <dbReference type="NCBI Taxonomy" id="79684"/>
    <lineage>
        <taxon>Eukaryota</taxon>
        <taxon>Metazoa</taxon>
        <taxon>Chordata</taxon>
        <taxon>Craniata</taxon>
        <taxon>Vertebrata</taxon>
        <taxon>Euteleostomi</taxon>
        <taxon>Mammalia</taxon>
        <taxon>Eutheria</taxon>
        <taxon>Euarchontoglires</taxon>
        <taxon>Glires</taxon>
        <taxon>Rodentia</taxon>
        <taxon>Myomorpha</taxon>
        <taxon>Muroidea</taxon>
        <taxon>Cricetidae</taxon>
        <taxon>Arvicolinae</taxon>
        <taxon>Microtus</taxon>
    </lineage>
</organism>
<sequence length="172" mass="19986">MSVSALSPTRLTGSISGFLQVVSMLSLLLLLFKAIQFYLCRQWLLKAFQKFPSPPFHWFFEHKQLQGDQELQLIMKVVENFPSAFPSWFWGSQAYFTVYDPDYMKVIVRQSDPKAHGAYRLLAPWIGMCVCMEIVVWPQLEHPRPVTLFHREQNVTGYHCLDLAFLSLALLK</sequence>
<keyword evidence="1" id="KW-0812">Transmembrane</keyword>
<keyword evidence="1" id="KW-0472">Membrane</keyword>
<comment type="caution">
    <text evidence="2">The sequence shown here is derived from an EMBL/GenBank/DDBJ whole genome shotgun (WGS) entry which is preliminary data.</text>
</comment>
<accession>A0A8J6GDC6</accession>
<dbReference type="EMBL" id="JAATJU010022954">
    <property type="protein sequence ID" value="KAH0509175.1"/>
    <property type="molecule type" value="Genomic_DNA"/>
</dbReference>
<proteinExistence type="predicted"/>
<gene>
    <name evidence="2" type="ORF">LTLLF_160105</name>
</gene>
<evidence type="ECO:0000313" key="3">
    <source>
        <dbReference type="Proteomes" id="UP000710432"/>
    </source>
</evidence>
<feature type="transmembrane region" description="Helical" evidence="1">
    <location>
        <begin position="20"/>
        <end position="40"/>
    </location>
</feature>
<dbReference type="AlphaFoldDB" id="A0A8J6GDC6"/>
<protein>
    <submittedName>
        <fullName evidence="2">Cytochrome P450 4A10</fullName>
    </submittedName>
</protein>
<name>A0A8J6GDC6_MICOH</name>